<evidence type="ECO:0008006" key="3">
    <source>
        <dbReference type="Google" id="ProtNLM"/>
    </source>
</evidence>
<dbReference type="AlphaFoldDB" id="A0A1F5EL11"/>
<evidence type="ECO:0000313" key="2">
    <source>
        <dbReference type="Proteomes" id="UP000185891"/>
    </source>
</evidence>
<accession>A0A1F5EL11</accession>
<reference evidence="1 2" key="1">
    <citation type="journal article" date="2016" name="Nat. Commun.">
        <title>Thousands of microbial genomes shed light on interconnected biogeochemical processes in an aquifer system.</title>
        <authorList>
            <person name="Anantharaman K."/>
            <person name="Brown C.T."/>
            <person name="Hug L.A."/>
            <person name="Sharon I."/>
            <person name="Castelle C.J."/>
            <person name="Probst A.J."/>
            <person name="Thomas B.C."/>
            <person name="Singh A."/>
            <person name="Wilkins M.J."/>
            <person name="Karaoz U."/>
            <person name="Brodie E.L."/>
            <person name="Williams K.H."/>
            <person name="Hubbard S.S."/>
            <person name="Banfield J.F."/>
        </authorList>
    </citation>
    <scope>NUCLEOTIDE SEQUENCE [LARGE SCALE GENOMIC DNA]</scope>
</reference>
<dbReference type="EMBL" id="MFAA01000043">
    <property type="protein sequence ID" value="OGD68088.1"/>
    <property type="molecule type" value="Genomic_DNA"/>
</dbReference>
<sequence length="101" mass="12085">MPYKNKEDLYKAQKRHRLKVRKKLLDFLSTKKCIDCGENDPIVLDFDHIDQKNKFKTVAQMLSGHYSWESVSKEINKCEIRCANCHRRKTYVQLNYFGKTK</sequence>
<dbReference type="Proteomes" id="UP000185891">
    <property type="component" value="Unassembled WGS sequence"/>
</dbReference>
<protein>
    <recommendedName>
        <fullName evidence="3">HNH domain-containing protein</fullName>
    </recommendedName>
</protein>
<comment type="caution">
    <text evidence="1">The sequence shown here is derived from an EMBL/GenBank/DDBJ whole genome shotgun (WGS) entry which is preliminary data.</text>
</comment>
<name>A0A1F5EL11_9BACT</name>
<gene>
    <name evidence="1" type="ORF">A3E89_00795</name>
</gene>
<proteinExistence type="predicted"/>
<organism evidence="1 2">
    <name type="scientific">Candidatus Campbellbacteria bacterium RIFCSPHIGHO2_12_FULL_35_10</name>
    <dbReference type="NCBI Taxonomy" id="1797578"/>
    <lineage>
        <taxon>Bacteria</taxon>
        <taxon>Candidatus Campbelliibacteriota</taxon>
    </lineage>
</organism>
<evidence type="ECO:0000313" key="1">
    <source>
        <dbReference type="EMBL" id="OGD68088.1"/>
    </source>
</evidence>